<keyword evidence="2 3" id="KW-0802">TPR repeat</keyword>
<dbReference type="Proteomes" id="UP000219669">
    <property type="component" value="Unassembled WGS sequence"/>
</dbReference>
<dbReference type="Gene3D" id="1.25.40.10">
    <property type="entry name" value="Tetratricopeptide repeat domain"/>
    <property type="match status" value="1"/>
</dbReference>
<dbReference type="PROSITE" id="PS50005">
    <property type="entry name" value="TPR"/>
    <property type="match status" value="2"/>
</dbReference>
<evidence type="ECO:0000256" key="3">
    <source>
        <dbReference type="PROSITE-ProRule" id="PRU00339"/>
    </source>
</evidence>
<dbReference type="AlphaFoldDB" id="A0A286E273"/>
<evidence type="ECO:0000313" key="6">
    <source>
        <dbReference type="Proteomes" id="UP000219669"/>
    </source>
</evidence>
<dbReference type="InterPro" id="IPR051685">
    <property type="entry name" value="Ycf3/AcsC/BcsC/TPR_MFPF"/>
</dbReference>
<dbReference type="InterPro" id="IPR013360">
    <property type="entry name" value="Pilus_4_PilW"/>
</dbReference>
<dbReference type="Pfam" id="PF13181">
    <property type="entry name" value="TPR_8"/>
    <property type="match status" value="3"/>
</dbReference>
<dbReference type="PANTHER" id="PTHR44943:SF5">
    <property type="entry name" value="BLL7697 PROTEIN"/>
    <property type="match status" value="1"/>
</dbReference>
<feature type="repeat" description="TPR" evidence="3">
    <location>
        <begin position="58"/>
        <end position="91"/>
    </location>
</feature>
<dbReference type="SMART" id="SM00028">
    <property type="entry name" value="TPR"/>
    <property type="match status" value="3"/>
</dbReference>
<evidence type="ECO:0000256" key="2">
    <source>
        <dbReference type="ARBA" id="ARBA00022803"/>
    </source>
</evidence>
<dbReference type="PROSITE" id="PS51257">
    <property type="entry name" value="PROKAR_LIPOPROTEIN"/>
    <property type="match status" value="1"/>
</dbReference>
<evidence type="ECO:0000256" key="4">
    <source>
        <dbReference type="SAM" id="SignalP"/>
    </source>
</evidence>
<feature type="chain" id="PRO_5012334863" evidence="4">
    <location>
        <begin position="21"/>
        <end position="277"/>
    </location>
</feature>
<evidence type="ECO:0000313" key="5">
    <source>
        <dbReference type="EMBL" id="SOD64991.1"/>
    </source>
</evidence>
<feature type="signal peptide" evidence="4">
    <location>
        <begin position="1"/>
        <end position="20"/>
    </location>
</feature>
<accession>A0A286E273</accession>
<evidence type="ECO:0000256" key="1">
    <source>
        <dbReference type="ARBA" id="ARBA00022737"/>
    </source>
</evidence>
<dbReference type="PANTHER" id="PTHR44943">
    <property type="entry name" value="CELLULOSE SYNTHASE OPERON PROTEIN C"/>
    <property type="match status" value="1"/>
</dbReference>
<reference evidence="5 6" key="1">
    <citation type="submission" date="2017-09" db="EMBL/GenBank/DDBJ databases">
        <authorList>
            <person name="Ehlers B."/>
            <person name="Leendertz F.H."/>
        </authorList>
    </citation>
    <scope>NUCLEOTIDE SEQUENCE [LARGE SCALE GENOMIC DNA]</scope>
    <source>
        <strain evidence="5 6">DSM 16848</strain>
    </source>
</reference>
<protein>
    <submittedName>
        <fullName evidence="5">Type IV pilus assembly protein PilF</fullName>
    </submittedName>
</protein>
<keyword evidence="4" id="KW-0732">Signal</keyword>
<keyword evidence="6" id="KW-1185">Reference proteome</keyword>
<organism evidence="5 6">
    <name type="scientific">Alysiella filiformis DSM 16848</name>
    <dbReference type="NCBI Taxonomy" id="1120981"/>
    <lineage>
        <taxon>Bacteria</taxon>
        <taxon>Pseudomonadati</taxon>
        <taxon>Pseudomonadota</taxon>
        <taxon>Betaproteobacteria</taxon>
        <taxon>Neisseriales</taxon>
        <taxon>Neisseriaceae</taxon>
        <taxon>Alysiella</taxon>
    </lineage>
</organism>
<dbReference type="EMBL" id="OCNF01000001">
    <property type="protein sequence ID" value="SOD64991.1"/>
    <property type="molecule type" value="Genomic_DNA"/>
</dbReference>
<dbReference type="NCBIfam" id="TIGR02521">
    <property type="entry name" value="type_IV_pilW"/>
    <property type="match status" value="1"/>
</dbReference>
<keyword evidence="1" id="KW-0677">Repeat</keyword>
<proteinExistence type="predicted"/>
<feature type="repeat" description="TPR" evidence="3">
    <location>
        <begin position="92"/>
        <end position="125"/>
    </location>
</feature>
<dbReference type="InterPro" id="IPR011990">
    <property type="entry name" value="TPR-like_helical_dom_sf"/>
</dbReference>
<gene>
    <name evidence="5" type="ORF">SAMN02746062_00146</name>
</gene>
<dbReference type="InterPro" id="IPR019734">
    <property type="entry name" value="TPR_rpt"/>
</dbReference>
<name>A0A286E273_9NEIS</name>
<sequence>MMKTVFAKMMVLTVLGSALAACSSADGGKRRQARVQFSQPETVQLKEASRQERQENAVKIKTELAIEYMRSRDYRSATATIEEALKIDPKYAVAWLVRAQIYQFLKVYDKTKESFQRAFALTPNSAELNNNYGWFLCDALKQPNQALPYFDKALADPTYPTPETANLNKGICSSRMKQHNLADAYFLRALAMSPDFLPAIKERARNKLDMGDIAEADRLFRQYQSQINPLLPDDLLLGWRIAKAQDESQAAYEYEAQLRANFPYSDELQSITTGSSQ</sequence>
<dbReference type="SUPFAM" id="SSF48452">
    <property type="entry name" value="TPR-like"/>
    <property type="match status" value="1"/>
</dbReference>